<name>A0AAV7TBE6_PLEWA</name>
<dbReference type="EMBL" id="JANPWB010000007">
    <property type="protein sequence ID" value="KAJ1173743.1"/>
    <property type="molecule type" value="Genomic_DNA"/>
</dbReference>
<evidence type="ECO:0000313" key="1">
    <source>
        <dbReference type="EMBL" id="KAJ1173743.1"/>
    </source>
</evidence>
<dbReference type="AlphaFoldDB" id="A0AAV7TBE6"/>
<evidence type="ECO:0000313" key="2">
    <source>
        <dbReference type="Proteomes" id="UP001066276"/>
    </source>
</evidence>
<dbReference type="Proteomes" id="UP001066276">
    <property type="component" value="Chromosome 4_1"/>
</dbReference>
<protein>
    <submittedName>
        <fullName evidence="1">Uncharacterized protein</fullName>
    </submittedName>
</protein>
<organism evidence="1 2">
    <name type="scientific">Pleurodeles waltl</name>
    <name type="common">Iberian ribbed newt</name>
    <dbReference type="NCBI Taxonomy" id="8319"/>
    <lineage>
        <taxon>Eukaryota</taxon>
        <taxon>Metazoa</taxon>
        <taxon>Chordata</taxon>
        <taxon>Craniata</taxon>
        <taxon>Vertebrata</taxon>
        <taxon>Euteleostomi</taxon>
        <taxon>Amphibia</taxon>
        <taxon>Batrachia</taxon>
        <taxon>Caudata</taxon>
        <taxon>Salamandroidea</taxon>
        <taxon>Salamandridae</taxon>
        <taxon>Pleurodelinae</taxon>
        <taxon>Pleurodeles</taxon>
    </lineage>
</organism>
<reference evidence="1" key="1">
    <citation type="journal article" date="2022" name="bioRxiv">
        <title>Sequencing and chromosome-scale assembly of the giantPleurodeles waltlgenome.</title>
        <authorList>
            <person name="Brown T."/>
            <person name="Elewa A."/>
            <person name="Iarovenko S."/>
            <person name="Subramanian E."/>
            <person name="Araus A.J."/>
            <person name="Petzold A."/>
            <person name="Susuki M."/>
            <person name="Suzuki K.-i.T."/>
            <person name="Hayashi T."/>
            <person name="Toyoda A."/>
            <person name="Oliveira C."/>
            <person name="Osipova E."/>
            <person name="Leigh N.D."/>
            <person name="Simon A."/>
            <person name="Yun M.H."/>
        </authorList>
    </citation>
    <scope>NUCLEOTIDE SEQUENCE</scope>
    <source>
        <strain evidence="1">20211129_DDA</strain>
        <tissue evidence="1">Liver</tissue>
    </source>
</reference>
<keyword evidence="2" id="KW-1185">Reference proteome</keyword>
<sequence length="75" mass="8296">MLRKRARWMAEAGAWGCATLKRNQLNGNHGDDVGLHRQPGAYQCGRRLRGMRFTVVKKSAGCAALTHHVSTLSHP</sequence>
<proteinExistence type="predicted"/>
<gene>
    <name evidence="1" type="ORF">NDU88_005569</name>
</gene>
<comment type="caution">
    <text evidence="1">The sequence shown here is derived from an EMBL/GenBank/DDBJ whole genome shotgun (WGS) entry which is preliminary data.</text>
</comment>
<accession>A0AAV7TBE6</accession>